<organism evidence="2 3">
    <name type="scientific">Virgibacillus salarius</name>
    <dbReference type="NCBI Taxonomy" id="447199"/>
    <lineage>
        <taxon>Bacteria</taxon>
        <taxon>Bacillati</taxon>
        <taxon>Bacillota</taxon>
        <taxon>Bacilli</taxon>
        <taxon>Bacillales</taxon>
        <taxon>Bacillaceae</taxon>
        <taxon>Virgibacillus</taxon>
    </lineage>
</organism>
<reference evidence="2" key="1">
    <citation type="submission" date="2021-04" db="EMBL/GenBank/DDBJ databases">
        <title>Isolation and polyphasic classification of algal microorganism.</title>
        <authorList>
            <person name="Wang S."/>
        </authorList>
    </citation>
    <scope>NUCLEOTIDE SEQUENCE</scope>
    <source>
        <strain evidence="2">720a</strain>
    </source>
</reference>
<dbReference type="Pfam" id="PF20224">
    <property type="entry name" value="DUF6583"/>
    <property type="match status" value="1"/>
</dbReference>
<feature type="domain" description="DUF6583" evidence="1">
    <location>
        <begin position="69"/>
        <end position="254"/>
    </location>
</feature>
<dbReference type="InterPro" id="IPR046490">
    <property type="entry name" value="DUF6583"/>
</dbReference>
<dbReference type="AlphaFoldDB" id="A0A941IAJ1"/>
<comment type="caution">
    <text evidence="2">The sequence shown here is derived from an EMBL/GenBank/DDBJ whole genome shotgun (WGS) entry which is preliminary data.</text>
</comment>
<accession>A0A941IAJ1</accession>
<evidence type="ECO:0000313" key="3">
    <source>
        <dbReference type="Proteomes" id="UP000675284"/>
    </source>
</evidence>
<evidence type="ECO:0000259" key="1">
    <source>
        <dbReference type="Pfam" id="PF20224"/>
    </source>
</evidence>
<name>A0A941IAJ1_9BACI</name>
<dbReference type="EMBL" id="JAGSOT010000080">
    <property type="protein sequence ID" value="MBR7797989.1"/>
    <property type="molecule type" value="Genomic_DNA"/>
</dbReference>
<protein>
    <recommendedName>
        <fullName evidence="1">DUF6583 domain-containing protein</fullName>
    </recommendedName>
</protein>
<proteinExistence type="predicted"/>
<dbReference type="Proteomes" id="UP000675284">
    <property type="component" value="Unassembled WGS sequence"/>
</dbReference>
<sequence length="512" mass="57236">MPKIIAIVVAVLLVVGGSIAAFVVTNLSGKKQYFLAEKNSIEKLSEKIEERYEPELKWVEQSKENPTESTVDLSAEYNLPSGSVGYGQMDPAHLINNSTISITSATDMKNKEMSAKVNADIGGMKIDGVDFYMTADKLMLGLPFIEELISLNGDDFGTLLHELDPATFTGEESIDLESMFEGTLTEEDLEYFKKEYAEMIYDEIPDDAFESKKESIKVHNESLDTEKVTMHITEEKVKNILNKVLDKLEKDEKVKELLREQMAFQQLGGTAVDSEFEQMISDFESGISEAKNGLKDFQIPDGLNSTIWIHDDVIAQRDVSIKMGPNKDELVTFTVKGTQLLKDEKQSFNYDLAYKDSLGEGKLNIAGDLAWKDNKASDSITLTIEDTKLKYEGTETLKDNKRDFERTFTLEEPTSGGGSLIWNGSSTYKKDTMNSEHNFSVESPAVNQDMFTLNAKVSGKTVDSVDIPEGDNVKDLGKMKADELRQYFEMEVTPKFQQWLFGMLSEGGGTGF</sequence>
<evidence type="ECO:0000313" key="2">
    <source>
        <dbReference type="EMBL" id="MBR7797989.1"/>
    </source>
</evidence>
<keyword evidence="3" id="KW-1185">Reference proteome</keyword>
<gene>
    <name evidence="2" type="ORF">KCX74_18345</name>
</gene>